<proteinExistence type="predicted"/>
<dbReference type="VEuPathDB" id="FungiDB:RO3G_05942"/>
<dbReference type="STRING" id="246409.I1BYF7"/>
<accession>I1BYF7</accession>
<organism evidence="1 2">
    <name type="scientific">Rhizopus delemar (strain RA 99-880 / ATCC MYA-4621 / FGSC 9543 / NRRL 43880)</name>
    <name type="common">Mucormycosis agent</name>
    <name type="synonym">Rhizopus arrhizus var. delemar</name>
    <dbReference type="NCBI Taxonomy" id="246409"/>
    <lineage>
        <taxon>Eukaryota</taxon>
        <taxon>Fungi</taxon>
        <taxon>Fungi incertae sedis</taxon>
        <taxon>Mucoromycota</taxon>
        <taxon>Mucoromycotina</taxon>
        <taxon>Mucoromycetes</taxon>
        <taxon>Mucorales</taxon>
        <taxon>Mucorineae</taxon>
        <taxon>Rhizopodaceae</taxon>
        <taxon>Rhizopus</taxon>
    </lineage>
</organism>
<name>I1BYF7_RHIO9</name>
<dbReference type="AlphaFoldDB" id="I1BYF7"/>
<sequence length="133" mass="15015">MRGAIFTTPSYELAEMAYGGTLGLFYQRDHPAKINKDKVVAAYSALQRTQPLIVPCQLPKLTYELVNYHIIQNKKHVGVAEGWTNNTLFSNDDINPQATDVEFNDLLIGRDMRSNMVKCSHPSLLALVFPYLQ</sequence>
<evidence type="ECO:0000313" key="1">
    <source>
        <dbReference type="EMBL" id="EIE81237.1"/>
    </source>
</evidence>
<dbReference type="OrthoDB" id="2269493at2759"/>
<dbReference type="GeneID" id="93612913"/>
<dbReference type="Proteomes" id="UP000009138">
    <property type="component" value="Unassembled WGS sequence"/>
</dbReference>
<protein>
    <submittedName>
        <fullName evidence="1">Uncharacterized protein</fullName>
    </submittedName>
</protein>
<dbReference type="EMBL" id="CH476735">
    <property type="protein sequence ID" value="EIE81237.1"/>
    <property type="molecule type" value="Genomic_DNA"/>
</dbReference>
<keyword evidence="2" id="KW-1185">Reference proteome</keyword>
<dbReference type="RefSeq" id="XP_067516633.1">
    <property type="nucleotide sequence ID" value="XM_067660532.1"/>
</dbReference>
<reference evidence="1 2" key="1">
    <citation type="journal article" date="2009" name="PLoS Genet.">
        <title>Genomic analysis of the basal lineage fungus Rhizopus oryzae reveals a whole-genome duplication.</title>
        <authorList>
            <person name="Ma L.-J."/>
            <person name="Ibrahim A.S."/>
            <person name="Skory C."/>
            <person name="Grabherr M.G."/>
            <person name="Burger G."/>
            <person name="Butler M."/>
            <person name="Elias M."/>
            <person name="Idnurm A."/>
            <person name="Lang B.F."/>
            <person name="Sone T."/>
            <person name="Abe A."/>
            <person name="Calvo S.E."/>
            <person name="Corrochano L.M."/>
            <person name="Engels R."/>
            <person name="Fu J."/>
            <person name="Hansberg W."/>
            <person name="Kim J.-M."/>
            <person name="Kodira C.D."/>
            <person name="Koehrsen M.J."/>
            <person name="Liu B."/>
            <person name="Miranda-Saavedra D."/>
            <person name="O'Leary S."/>
            <person name="Ortiz-Castellanos L."/>
            <person name="Poulter R."/>
            <person name="Rodriguez-Romero J."/>
            <person name="Ruiz-Herrera J."/>
            <person name="Shen Y.-Q."/>
            <person name="Zeng Q."/>
            <person name="Galagan J."/>
            <person name="Birren B.W."/>
            <person name="Cuomo C.A."/>
            <person name="Wickes B.L."/>
        </authorList>
    </citation>
    <scope>NUCLEOTIDE SEQUENCE [LARGE SCALE GENOMIC DNA]</scope>
    <source>
        <strain evidence="2">RA 99-880 / ATCC MYA-4621 / FGSC 9543 / NRRL 43880</strain>
    </source>
</reference>
<evidence type="ECO:0000313" key="2">
    <source>
        <dbReference type="Proteomes" id="UP000009138"/>
    </source>
</evidence>
<dbReference type="InParanoid" id="I1BYF7"/>
<gene>
    <name evidence="1" type="ORF">RO3G_05942</name>
</gene>